<dbReference type="InterPro" id="IPR013783">
    <property type="entry name" value="Ig-like_fold"/>
</dbReference>
<sequence length="1242" mass="130819">MKKQYLKGFFLLAVLFGSMHVFGQTPAQIQEITKDYDQSRLVQLEQKFSQINQQQKQLAKQQAAQRGLALKITLDDGGFAELQRILPDGTPIYYRTFNVDAARSTRTNHLNTGGSLGLNLMGQNMTAHVWDGGHGRVTHQEYDGPGGTNRLTIRDLASEGGTQLNFHAAHVSGTIMASGVQPDAKGMAPYTKVDGYMWNNDIAEATTAAANGMLISNHSYGFRGDLVPDQYFGAYIDESRNWDEVMYNAPNYLMVVAAGNDGNQNGYNGAPLDGNSSYDKLTGHSTSKNNLVVANAQDANIAADGTLVSVSINSSSSEGPTDDYRIKPDITGNGTGVYSTYQNSDTAYNSITGTSMASPNVAGSLLLLQEHYNNVNGSFARASTIKGLALHTADDAGPNGPDAVYGWGLLNAKKAAETISGNGTSSIVSELSLANGGSYQVQVDANGGPLLASISWTDLPGTATTATNSSTSRLVNDLDIRVTKNGTTSTPWRLTGITTNGKGDNTVDPYERVDIDNATGTYTITVTHKGSLSGGNQAFTLIVTGNGTATPPPPITCSTTVSSFPYNEGFENTLGAWSQDTSDDIDWTINSGGTPSNSTGPSAANEGTFYIYMEVSGDGAGFPNKTAILNSPCFNLTGVNAPSASFSYQMTGNAVGTVRLEAREDGSQTWTEIWSQSGDQGAAWIDQNVSLAAYSGTVQLRFRGTSAASWQGDIAIDGFSVEGAQAGDTQAPTVPTNLAVTGVTTSSVALSWTASTDNVGVTAYDVFQGSSNLGEVTGTTANVTGLAEGTTYQFSVRAKDAAGNVSANSNTVSATTSTTPPPTGGCSGGVDTLPYGESFEANLGLWTQAGGDDLNWTRDSGGTPSNNTGPSSGSDGSFYMYVEASGNGTGFPNKRAILNSPCFDLSAQTEASFIFDYHMFGSTDAGRVDLEASTDDGATWTSIWNQTGNQGNQWNNVTIDLAAYLGGSVQLRFNRITGGTWQSDVAIDNTRVVAGNGNDPNPPSGYCASNGQNTNDEYISRVQIGSIDNSSGAGAGGYQDFTNLSTNLSGSASITITPTWTGTVYNEAYAVFIDWNRDGDFADAGETAFSQSPTQATSISGTITVPSGAAQGLTRMRVSMKYNAAPTSCESFNFGEVEDYLVNVSTNSANTTFSDPNTLDNDGTTISSFDFTVSPNPVTRGQLNVQVTGAEAERYTIYNMLGQIVSSGSFNNTLDVSRLKSGLYIIEVAIENETHTKRFIKK</sequence>
<dbReference type="InterPro" id="IPR008979">
    <property type="entry name" value="Galactose-bd-like_sf"/>
</dbReference>
<accession>A0A238WD81</accession>
<dbReference type="Pfam" id="PF00041">
    <property type="entry name" value="fn3"/>
    <property type="match status" value="1"/>
</dbReference>
<organism evidence="10 11">
    <name type="scientific">Dokdonia pacifica</name>
    <dbReference type="NCBI Taxonomy" id="1627892"/>
    <lineage>
        <taxon>Bacteria</taxon>
        <taxon>Pseudomonadati</taxon>
        <taxon>Bacteroidota</taxon>
        <taxon>Flavobacteriia</taxon>
        <taxon>Flavobacteriales</taxon>
        <taxon>Flavobacteriaceae</taxon>
        <taxon>Dokdonia</taxon>
    </lineage>
</organism>
<dbReference type="PANTHER" id="PTHR23282:SF101">
    <property type="entry name" value="MAM DOMAIN-CONTAINING PROTEIN"/>
    <property type="match status" value="1"/>
</dbReference>
<dbReference type="PROSITE" id="PS50060">
    <property type="entry name" value="MAM_2"/>
    <property type="match status" value="2"/>
</dbReference>
<dbReference type="RefSeq" id="WP_089370265.1">
    <property type="nucleotide sequence ID" value="NZ_FZNY01000001.1"/>
</dbReference>
<dbReference type="Pfam" id="PF20009">
    <property type="entry name" value="GEVED"/>
    <property type="match status" value="1"/>
</dbReference>
<dbReference type="Gene3D" id="2.60.120.200">
    <property type="match status" value="2"/>
</dbReference>
<dbReference type="CDD" id="cd04842">
    <property type="entry name" value="Peptidases_S8_Kp43_protease"/>
    <property type="match status" value="1"/>
</dbReference>
<dbReference type="EMBL" id="FZNY01000001">
    <property type="protein sequence ID" value="SNR44520.1"/>
    <property type="molecule type" value="Genomic_DNA"/>
</dbReference>
<dbReference type="InterPro" id="IPR000998">
    <property type="entry name" value="MAM_dom"/>
</dbReference>
<comment type="similarity">
    <text evidence="5">Belongs to the peptidase S8 family.</text>
</comment>
<dbReference type="PROSITE" id="PS51892">
    <property type="entry name" value="SUBTILASE"/>
    <property type="match status" value="1"/>
</dbReference>
<dbReference type="InterPro" id="IPR036116">
    <property type="entry name" value="FN3_sf"/>
</dbReference>
<dbReference type="SUPFAM" id="SSF52743">
    <property type="entry name" value="Subtilisin-like"/>
    <property type="match status" value="1"/>
</dbReference>
<feature type="active site" description="Charge relay system" evidence="5">
    <location>
        <position position="131"/>
    </location>
</feature>
<keyword evidence="1 5" id="KW-0645">Protease</keyword>
<dbReference type="GO" id="GO:0016020">
    <property type="term" value="C:membrane"/>
    <property type="evidence" value="ECO:0007669"/>
    <property type="project" value="InterPro"/>
</dbReference>
<dbReference type="CDD" id="cd00063">
    <property type="entry name" value="FN3"/>
    <property type="match status" value="1"/>
</dbReference>
<feature type="domain" description="MAM" evidence="8">
    <location>
        <begin position="835"/>
        <end position="1009"/>
    </location>
</feature>
<dbReference type="InterPro" id="IPR045474">
    <property type="entry name" value="GEVED"/>
</dbReference>
<feature type="active site" description="Charge relay system" evidence="5">
    <location>
        <position position="167"/>
    </location>
</feature>
<reference evidence="10 11" key="1">
    <citation type="submission" date="2017-06" db="EMBL/GenBank/DDBJ databases">
        <authorList>
            <person name="Kim H.J."/>
            <person name="Triplett B.A."/>
        </authorList>
    </citation>
    <scope>NUCLEOTIDE SEQUENCE [LARGE SCALE GENOMIC DNA]</scope>
    <source>
        <strain evidence="10 11">DSM 25597</strain>
    </source>
</reference>
<evidence type="ECO:0000259" key="9">
    <source>
        <dbReference type="PROSITE" id="PS50853"/>
    </source>
</evidence>
<dbReference type="GO" id="GO:0005975">
    <property type="term" value="P:carbohydrate metabolic process"/>
    <property type="evidence" value="ECO:0007669"/>
    <property type="project" value="UniProtKB-ARBA"/>
</dbReference>
<evidence type="ECO:0000256" key="7">
    <source>
        <dbReference type="SAM" id="SignalP"/>
    </source>
</evidence>
<evidence type="ECO:0000259" key="8">
    <source>
        <dbReference type="PROSITE" id="PS50060"/>
    </source>
</evidence>
<dbReference type="InterPro" id="IPR013320">
    <property type="entry name" value="ConA-like_dom_sf"/>
</dbReference>
<keyword evidence="11" id="KW-1185">Reference proteome</keyword>
<dbReference type="SUPFAM" id="SSF49265">
    <property type="entry name" value="Fibronectin type III"/>
    <property type="match status" value="1"/>
</dbReference>
<dbReference type="Gene3D" id="2.60.120.380">
    <property type="match status" value="1"/>
</dbReference>
<dbReference type="SUPFAM" id="SSF49785">
    <property type="entry name" value="Galactose-binding domain-like"/>
    <property type="match status" value="1"/>
</dbReference>
<evidence type="ECO:0000313" key="11">
    <source>
        <dbReference type="Proteomes" id="UP000198379"/>
    </source>
</evidence>
<dbReference type="InterPro" id="IPR000209">
    <property type="entry name" value="Peptidase_S8/S53_dom"/>
</dbReference>
<dbReference type="Gene3D" id="2.60.40.10">
    <property type="entry name" value="Immunoglobulins"/>
    <property type="match status" value="1"/>
</dbReference>
<evidence type="ECO:0000256" key="4">
    <source>
        <dbReference type="ARBA" id="ARBA00022825"/>
    </source>
</evidence>
<dbReference type="CDD" id="cd06263">
    <property type="entry name" value="MAM"/>
    <property type="match status" value="2"/>
</dbReference>
<dbReference type="NCBIfam" id="TIGR04183">
    <property type="entry name" value="Por_Secre_tail"/>
    <property type="match status" value="1"/>
</dbReference>
<feature type="compositionally biased region" description="Polar residues" evidence="6">
    <location>
        <begin position="857"/>
        <end position="874"/>
    </location>
</feature>
<dbReference type="Pfam" id="PF00629">
    <property type="entry name" value="MAM"/>
    <property type="match status" value="2"/>
</dbReference>
<name>A0A238WD81_9FLAO</name>
<dbReference type="InterPro" id="IPR023828">
    <property type="entry name" value="Peptidase_S8_Ser-AS"/>
</dbReference>
<dbReference type="InterPro" id="IPR003961">
    <property type="entry name" value="FN3_dom"/>
</dbReference>
<dbReference type="SMART" id="SM00137">
    <property type="entry name" value="MAM"/>
    <property type="match status" value="2"/>
</dbReference>
<feature type="active site" description="Charge relay system" evidence="5">
    <location>
        <position position="355"/>
    </location>
</feature>
<feature type="domain" description="Fibronectin type-III" evidence="9">
    <location>
        <begin position="734"/>
        <end position="822"/>
    </location>
</feature>
<dbReference type="InterPro" id="IPR051560">
    <property type="entry name" value="MAM_domain-containing"/>
</dbReference>
<evidence type="ECO:0000256" key="1">
    <source>
        <dbReference type="ARBA" id="ARBA00022670"/>
    </source>
</evidence>
<keyword evidence="3 5" id="KW-0378">Hydrolase</keyword>
<dbReference type="SUPFAM" id="SSF49899">
    <property type="entry name" value="Concanavalin A-like lectins/glucanases"/>
    <property type="match status" value="2"/>
</dbReference>
<feature type="chain" id="PRO_5013008993" evidence="7">
    <location>
        <begin position="24"/>
        <end position="1242"/>
    </location>
</feature>
<dbReference type="OrthoDB" id="9792152at2"/>
<feature type="region of interest" description="Disordered" evidence="6">
    <location>
        <begin position="854"/>
        <end position="874"/>
    </location>
</feature>
<dbReference type="PROSITE" id="PS50853">
    <property type="entry name" value="FN3"/>
    <property type="match status" value="1"/>
</dbReference>
<dbReference type="AlphaFoldDB" id="A0A238WD81"/>
<evidence type="ECO:0000256" key="3">
    <source>
        <dbReference type="ARBA" id="ARBA00022801"/>
    </source>
</evidence>
<dbReference type="InterPro" id="IPR034058">
    <property type="entry name" value="TagA/B/C/D_pept_dom"/>
</dbReference>
<keyword evidence="2 7" id="KW-0732">Signal</keyword>
<dbReference type="SMART" id="SM00060">
    <property type="entry name" value="FN3"/>
    <property type="match status" value="1"/>
</dbReference>
<evidence type="ECO:0000256" key="6">
    <source>
        <dbReference type="SAM" id="MobiDB-lite"/>
    </source>
</evidence>
<dbReference type="GO" id="GO:0006508">
    <property type="term" value="P:proteolysis"/>
    <property type="evidence" value="ECO:0007669"/>
    <property type="project" value="UniProtKB-KW"/>
</dbReference>
<dbReference type="Pfam" id="PF00082">
    <property type="entry name" value="Peptidase_S8"/>
    <property type="match status" value="1"/>
</dbReference>
<keyword evidence="4 5" id="KW-0720">Serine protease</keyword>
<dbReference type="Pfam" id="PF18962">
    <property type="entry name" value="Por_Secre_tail"/>
    <property type="match status" value="1"/>
</dbReference>
<dbReference type="InterPro" id="IPR026444">
    <property type="entry name" value="Secre_tail"/>
</dbReference>
<proteinExistence type="inferred from homology"/>
<evidence type="ECO:0000256" key="2">
    <source>
        <dbReference type="ARBA" id="ARBA00022729"/>
    </source>
</evidence>
<dbReference type="Proteomes" id="UP000198379">
    <property type="component" value="Unassembled WGS sequence"/>
</dbReference>
<evidence type="ECO:0000313" key="10">
    <source>
        <dbReference type="EMBL" id="SNR44520.1"/>
    </source>
</evidence>
<dbReference type="PROSITE" id="PS00138">
    <property type="entry name" value="SUBTILASE_SER"/>
    <property type="match status" value="1"/>
</dbReference>
<evidence type="ECO:0000256" key="5">
    <source>
        <dbReference type="PROSITE-ProRule" id="PRU01240"/>
    </source>
</evidence>
<dbReference type="Gene3D" id="3.40.50.200">
    <property type="entry name" value="Peptidase S8/S53 domain"/>
    <property type="match status" value="1"/>
</dbReference>
<feature type="signal peptide" evidence="7">
    <location>
        <begin position="1"/>
        <end position="23"/>
    </location>
</feature>
<dbReference type="GO" id="GO:0004252">
    <property type="term" value="F:serine-type endopeptidase activity"/>
    <property type="evidence" value="ECO:0007669"/>
    <property type="project" value="UniProtKB-UniRule"/>
</dbReference>
<dbReference type="InterPro" id="IPR036852">
    <property type="entry name" value="Peptidase_S8/S53_dom_sf"/>
</dbReference>
<gene>
    <name evidence="10" type="ORF">SAMN06265376_101962</name>
</gene>
<dbReference type="GO" id="GO:0004553">
    <property type="term" value="F:hydrolase activity, hydrolyzing O-glycosyl compounds"/>
    <property type="evidence" value="ECO:0007669"/>
    <property type="project" value="UniProtKB-ARBA"/>
</dbReference>
<protein>
    <submittedName>
        <fullName evidence="10">Por secretion system C-terminal sorting domain-containing protein</fullName>
    </submittedName>
</protein>
<dbReference type="PANTHER" id="PTHR23282">
    <property type="entry name" value="APICAL ENDOSOMAL GLYCOPROTEIN PRECURSOR"/>
    <property type="match status" value="1"/>
</dbReference>
<feature type="domain" description="MAM" evidence="8">
    <location>
        <begin position="566"/>
        <end position="721"/>
    </location>
</feature>